<reference evidence="8" key="1">
    <citation type="journal article" date="2019" name="Int. J. Syst. Evol. Microbiol.">
        <title>The Global Catalogue of Microorganisms (GCM) 10K type strain sequencing project: providing services to taxonomists for standard genome sequencing and annotation.</title>
        <authorList>
            <consortium name="The Broad Institute Genomics Platform"/>
            <consortium name="The Broad Institute Genome Sequencing Center for Infectious Disease"/>
            <person name="Wu L."/>
            <person name="Ma J."/>
        </authorList>
    </citation>
    <scope>NUCLEOTIDE SEQUENCE [LARGE SCALE GENOMIC DNA]</scope>
    <source>
        <strain evidence="8">JCM 18424</strain>
    </source>
</reference>
<evidence type="ECO:0000256" key="3">
    <source>
        <dbReference type="ARBA" id="ARBA00022692"/>
    </source>
</evidence>
<dbReference type="PANTHER" id="PTHR43483:SF3">
    <property type="entry name" value="MEMBRANE TRANSPORTER PROTEIN HI_0806-RELATED"/>
    <property type="match status" value="1"/>
</dbReference>
<organism evidence="7 8">
    <name type="scientific">Wohlfahrtiimonas larvae</name>
    <dbReference type="NCBI Taxonomy" id="1157986"/>
    <lineage>
        <taxon>Bacteria</taxon>
        <taxon>Pseudomonadati</taxon>
        <taxon>Pseudomonadota</taxon>
        <taxon>Gammaproteobacteria</taxon>
        <taxon>Cardiobacteriales</taxon>
        <taxon>Ignatzschineriaceae</taxon>
        <taxon>Wohlfahrtiimonas</taxon>
    </lineage>
</organism>
<evidence type="ECO:0000256" key="2">
    <source>
        <dbReference type="ARBA" id="ARBA00009142"/>
    </source>
</evidence>
<comment type="subcellular location">
    <subcellularLocation>
        <location evidence="6">Cell membrane</location>
        <topology evidence="6">Multi-pass membrane protein</topology>
    </subcellularLocation>
    <subcellularLocation>
        <location evidence="1">Membrane</location>
        <topology evidence="1">Multi-pass membrane protein</topology>
    </subcellularLocation>
</comment>
<keyword evidence="4 6" id="KW-1133">Transmembrane helix</keyword>
<keyword evidence="5 6" id="KW-0472">Membrane</keyword>
<evidence type="ECO:0000313" key="7">
    <source>
        <dbReference type="EMBL" id="GAA5103721.1"/>
    </source>
</evidence>
<feature type="transmembrane region" description="Helical" evidence="6">
    <location>
        <begin position="46"/>
        <end position="69"/>
    </location>
</feature>
<evidence type="ECO:0000256" key="1">
    <source>
        <dbReference type="ARBA" id="ARBA00004141"/>
    </source>
</evidence>
<evidence type="ECO:0000256" key="4">
    <source>
        <dbReference type="ARBA" id="ARBA00022989"/>
    </source>
</evidence>
<name>A0ABP9MWY4_9GAMM</name>
<protein>
    <recommendedName>
        <fullName evidence="6">Probable membrane transporter protein</fullName>
    </recommendedName>
</protein>
<feature type="transmembrane region" description="Helical" evidence="6">
    <location>
        <begin position="251"/>
        <end position="268"/>
    </location>
</feature>
<feature type="transmembrane region" description="Helical" evidence="6">
    <location>
        <begin position="81"/>
        <end position="100"/>
    </location>
</feature>
<gene>
    <name evidence="7" type="ORF">GCM10023338_22610</name>
</gene>
<evidence type="ECO:0000313" key="8">
    <source>
        <dbReference type="Proteomes" id="UP001500631"/>
    </source>
</evidence>
<dbReference type="Proteomes" id="UP001500631">
    <property type="component" value="Unassembled WGS sequence"/>
</dbReference>
<feature type="transmembrane region" description="Helical" evidence="6">
    <location>
        <begin position="216"/>
        <end position="239"/>
    </location>
</feature>
<proteinExistence type="inferred from homology"/>
<keyword evidence="8" id="KW-1185">Reference proteome</keyword>
<feature type="transmembrane region" description="Helical" evidence="6">
    <location>
        <begin position="144"/>
        <end position="173"/>
    </location>
</feature>
<dbReference type="InterPro" id="IPR002781">
    <property type="entry name" value="TM_pro_TauE-like"/>
</dbReference>
<keyword evidence="6" id="KW-1003">Cell membrane</keyword>
<feature type="transmembrane region" description="Helical" evidence="6">
    <location>
        <begin position="180"/>
        <end position="201"/>
    </location>
</feature>
<feature type="transmembrane region" description="Helical" evidence="6">
    <location>
        <begin position="107"/>
        <end position="124"/>
    </location>
</feature>
<comment type="similarity">
    <text evidence="2 6">Belongs to the 4-toluene sulfonate uptake permease (TSUP) (TC 2.A.102) family.</text>
</comment>
<feature type="transmembrane region" description="Helical" evidence="6">
    <location>
        <begin position="6"/>
        <end position="34"/>
    </location>
</feature>
<keyword evidence="3 6" id="KW-0812">Transmembrane</keyword>
<dbReference type="EMBL" id="BAABKE010000009">
    <property type="protein sequence ID" value="GAA5103721.1"/>
    <property type="molecule type" value="Genomic_DNA"/>
</dbReference>
<sequence length="269" mass="29091">MLIFLFAFIVVGALIGFMAGLLGIGGGTVIVPVMHYMAEQMNVPTALIMKMSLGTSFAIIIMSTASSAWSHNKRGTILWEHIPYLGIGSALGVILGSLIVNLLSNTFLQIIFCIFLAYTIYSMVKPKKKQSTTITTPNFPQYIFILLGLLIGFLASFIGIAGGAIAVPLLVYIGYEMHKAIATSAMIGVILSTFGAISYIYNGWGAEGLPAYSLGYVYLPAFICIALMSILTAPLGVKLSYKLPVPRIRQIFALFLLVILIRMLSSFIL</sequence>
<comment type="caution">
    <text evidence="7">The sequence shown here is derived from an EMBL/GenBank/DDBJ whole genome shotgun (WGS) entry which is preliminary data.</text>
</comment>
<dbReference type="PANTHER" id="PTHR43483">
    <property type="entry name" value="MEMBRANE TRANSPORTER PROTEIN HI_0806-RELATED"/>
    <property type="match status" value="1"/>
</dbReference>
<accession>A0ABP9MWY4</accession>
<dbReference type="RefSeq" id="WP_077926763.1">
    <property type="nucleotide sequence ID" value="NZ_BAABKE010000009.1"/>
</dbReference>
<dbReference type="Pfam" id="PF01925">
    <property type="entry name" value="TauE"/>
    <property type="match status" value="1"/>
</dbReference>
<evidence type="ECO:0000256" key="6">
    <source>
        <dbReference type="RuleBase" id="RU363041"/>
    </source>
</evidence>
<evidence type="ECO:0000256" key="5">
    <source>
        <dbReference type="ARBA" id="ARBA00023136"/>
    </source>
</evidence>